<dbReference type="Pfam" id="PF00443">
    <property type="entry name" value="UCH"/>
    <property type="match status" value="1"/>
</dbReference>
<feature type="compositionally biased region" description="Polar residues" evidence="6">
    <location>
        <begin position="267"/>
        <end position="288"/>
    </location>
</feature>
<feature type="compositionally biased region" description="Low complexity" evidence="6">
    <location>
        <begin position="71"/>
        <end position="82"/>
    </location>
</feature>
<keyword evidence="4 5" id="KW-0378">Hydrolase</keyword>
<feature type="compositionally biased region" description="Low complexity" evidence="6">
    <location>
        <begin position="201"/>
        <end position="231"/>
    </location>
</feature>
<dbReference type="GeneID" id="90037123"/>
<evidence type="ECO:0000259" key="7">
    <source>
        <dbReference type="PROSITE" id="PS50235"/>
    </source>
</evidence>
<dbReference type="EC" id="3.4.19.12" evidence="5"/>
<evidence type="ECO:0000313" key="9">
    <source>
        <dbReference type="Proteomes" id="UP001498771"/>
    </source>
</evidence>
<dbReference type="RefSeq" id="XP_064770817.1">
    <property type="nucleotide sequence ID" value="XM_064911611.1"/>
</dbReference>
<dbReference type="PROSITE" id="PS00973">
    <property type="entry name" value="USP_2"/>
    <property type="match status" value="1"/>
</dbReference>
<dbReference type="PANTHER" id="PTHR24006:SF733">
    <property type="entry name" value="RE52890P"/>
    <property type="match status" value="1"/>
</dbReference>
<keyword evidence="5" id="KW-0788">Thiol protease</keyword>
<dbReference type="PANTHER" id="PTHR24006">
    <property type="entry name" value="UBIQUITIN CARBOXYL-TERMINAL HYDROLASE"/>
    <property type="match status" value="1"/>
</dbReference>
<comment type="caution">
    <text evidence="8">The sequence shown here is derived from an EMBL/GenBank/DDBJ whole genome shotgun (WGS) entry which is preliminary data.</text>
</comment>
<dbReference type="InterPro" id="IPR028889">
    <property type="entry name" value="USP"/>
</dbReference>
<reference evidence="8 9" key="1">
    <citation type="submission" date="2024-03" db="EMBL/GenBank/DDBJ databases">
        <title>Genome-scale model development and genomic sequencing of the oleaginous clade Lipomyces.</title>
        <authorList>
            <consortium name="Lawrence Berkeley National Laboratory"/>
            <person name="Czajka J.J."/>
            <person name="Han Y."/>
            <person name="Kim J."/>
            <person name="Mondo S.J."/>
            <person name="Hofstad B.A."/>
            <person name="Robles A."/>
            <person name="Haridas S."/>
            <person name="Riley R."/>
            <person name="LaButti K."/>
            <person name="Pangilinan J."/>
            <person name="Andreopoulos W."/>
            <person name="Lipzen A."/>
            <person name="Yan J."/>
            <person name="Wang M."/>
            <person name="Ng V."/>
            <person name="Grigoriev I.V."/>
            <person name="Spatafora J.W."/>
            <person name="Magnuson J.K."/>
            <person name="Baker S.E."/>
            <person name="Pomraning K.R."/>
        </authorList>
    </citation>
    <scope>NUCLEOTIDE SEQUENCE [LARGE SCALE GENOMIC DNA]</scope>
    <source>
        <strain evidence="8 9">Phaff 52-87</strain>
    </source>
</reference>
<sequence>MSFLKWMTSSSPASNTSSTPNEKPGILSRRSSAAPSQNSQIPRSELQRNESVPNSYPNRAPEAPYFPRQPAAGSISSRTSSPSASQIKLEFTRLDGSDKLFGIENFGNTCYCNSILQCLFFSKPFREFVLNYPSHSSVIRSPRRTVNGKTPHPFIAIAEKEKNASAQNLATANGGVTTPSSAKSTFMGSYFMFGMSSSPSSANSFKDSPGSNSSGNGSPAPKLSRSSSLRLPTDMLKASRKTSTIPIVKEEAGKPVSSSPNPFAPSSVPNAGSGANSLAENQQKQNGNGEEELTPEQKKRQAMVNGPIINMDHSLASSYGMEESLFSALKDLFEAVVENKSGGGVTSPAKLIEVLKKKNELFRSTMHQDAHEFFNFLLNEVIETITDYDKKLIQANKTAVGKKTMQDLFEGILSSETKCLTCETASTRDEPFIDLSIDIEENRSVSACLQQFSASELLCQNNKFHCDSCGGLQEAERRVKIKRAPKILALHLKRFKFTEDMQRNVKLLHRVVFPFHVRLFNNTTDEMVGAQDADTLYELYAVIVHVGGGPYHGHYVAIVKTDTAGWVLFDDEMVERVDESFVHNFFGDKPGMATAYILFYQAITEDEYTASRSG</sequence>
<dbReference type="InterPro" id="IPR050164">
    <property type="entry name" value="Peptidase_C19"/>
</dbReference>
<evidence type="ECO:0000256" key="3">
    <source>
        <dbReference type="ARBA" id="ARBA00022670"/>
    </source>
</evidence>
<evidence type="ECO:0000256" key="4">
    <source>
        <dbReference type="ARBA" id="ARBA00022801"/>
    </source>
</evidence>
<dbReference type="InterPro" id="IPR001394">
    <property type="entry name" value="Peptidase_C19_UCH"/>
</dbReference>
<keyword evidence="5" id="KW-0833">Ubl conjugation pathway</keyword>
<dbReference type="PROSITE" id="PS50235">
    <property type="entry name" value="USP_3"/>
    <property type="match status" value="1"/>
</dbReference>
<keyword evidence="9" id="KW-1185">Reference proteome</keyword>
<dbReference type="Proteomes" id="UP001498771">
    <property type="component" value="Unassembled WGS sequence"/>
</dbReference>
<dbReference type="Gene3D" id="3.90.70.10">
    <property type="entry name" value="Cysteine proteinases"/>
    <property type="match status" value="2"/>
</dbReference>
<name>A0ABR1FD62_9ASCO</name>
<comment type="catalytic activity">
    <reaction evidence="1 5">
        <text>Thiol-dependent hydrolysis of ester, thioester, amide, peptide and isopeptide bonds formed by the C-terminal Gly of ubiquitin (a 76-residue protein attached to proteins as an intracellular targeting signal).</text>
        <dbReference type="EC" id="3.4.19.12"/>
    </reaction>
</comment>
<protein>
    <recommendedName>
        <fullName evidence="5">Ubiquitin carboxyl-terminal hydrolase</fullName>
        <ecNumber evidence="5">3.4.19.12</ecNumber>
    </recommendedName>
</protein>
<dbReference type="InterPro" id="IPR038765">
    <property type="entry name" value="Papain-like_cys_pep_sf"/>
</dbReference>
<evidence type="ECO:0000256" key="5">
    <source>
        <dbReference type="RuleBase" id="RU366025"/>
    </source>
</evidence>
<keyword evidence="3 5" id="KW-0645">Protease</keyword>
<dbReference type="InterPro" id="IPR018200">
    <property type="entry name" value="USP_CS"/>
</dbReference>
<dbReference type="CDD" id="cd02663">
    <property type="entry name" value="Peptidase_C19G"/>
    <property type="match status" value="1"/>
</dbReference>
<organism evidence="8 9">
    <name type="scientific">Myxozyma melibiosi</name>
    <dbReference type="NCBI Taxonomy" id="54550"/>
    <lineage>
        <taxon>Eukaryota</taxon>
        <taxon>Fungi</taxon>
        <taxon>Dikarya</taxon>
        <taxon>Ascomycota</taxon>
        <taxon>Saccharomycotina</taxon>
        <taxon>Lipomycetes</taxon>
        <taxon>Lipomycetales</taxon>
        <taxon>Lipomycetaceae</taxon>
        <taxon>Myxozyma</taxon>
    </lineage>
</organism>
<feature type="compositionally biased region" description="Low complexity" evidence="6">
    <location>
        <begin position="8"/>
        <end position="21"/>
    </location>
</feature>
<evidence type="ECO:0000313" key="8">
    <source>
        <dbReference type="EMBL" id="KAK7207784.1"/>
    </source>
</evidence>
<dbReference type="EMBL" id="JBBJBU010000001">
    <property type="protein sequence ID" value="KAK7207784.1"/>
    <property type="molecule type" value="Genomic_DNA"/>
</dbReference>
<feature type="region of interest" description="Disordered" evidence="6">
    <location>
        <begin position="201"/>
        <end position="299"/>
    </location>
</feature>
<comment type="similarity">
    <text evidence="2 5">Belongs to the peptidase C19 family.</text>
</comment>
<evidence type="ECO:0000256" key="6">
    <source>
        <dbReference type="SAM" id="MobiDB-lite"/>
    </source>
</evidence>
<feature type="domain" description="USP" evidence="7">
    <location>
        <begin position="101"/>
        <end position="603"/>
    </location>
</feature>
<dbReference type="SUPFAM" id="SSF54001">
    <property type="entry name" value="Cysteine proteinases"/>
    <property type="match status" value="1"/>
</dbReference>
<feature type="compositionally biased region" description="Polar residues" evidence="6">
    <location>
        <begin position="29"/>
        <end position="42"/>
    </location>
</feature>
<dbReference type="GO" id="GO:0016787">
    <property type="term" value="F:hydrolase activity"/>
    <property type="evidence" value="ECO:0007669"/>
    <property type="project" value="UniProtKB-KW"/>
</dbReference>
<evidence type="ECO:0000256" key="1">
    <source>
        <dbReference type="ARBA" id="ARBA00000707"/>
    </source>
</evidence>
<dbReference type="PROSITE" id="PS00972">
    <property type="entry name" value="USP_1"/>
    <property type="match status" value="1"/>
</dbReference>
<gene>
    <name evidence="8" type="ORF">BZA70DRAFT_272200</name>
</gene>
<proteinExistence type="inferred from homology"/>
<accession>A0ABR1FD62</accession>
<evidence type="ECO:0000256" key="2">
    <source>
        <dbReference type="ARBA" id="ARBA00009085"/>
    </source>
</evidence>
<feature type="region of interest" description="Disordered" evidence="6">
    <location>
        <begin position="1"/>
        <end position="82"/>
    </location>
</feature>